<dbReference type="Pfam" id="PF00005">
    <property type="entry name" value="ABC_tran"/>
    <property type="match status" value="1"/>
</dbReference>
<feature type="domain" description="ABC transporter" evidence="8">
    <location>
        <begin position="5"/>
        <end position="256"/>
    </location>
</feature>
<evidence type="ECO:0000256" key="5">
    <source>
        <dbReference type="ARBA" id="ARBA00022741"/>
    </source>
</evidence>
<organism evidence="10 11">
    <name type="scientific">Brevibacillus agri</name>
    <dbReference type="NCBI Taxonomy" id="51101"/>
    <lineage>
        <taxon>Bacteria</taxon>
        <taxon>Bacillati</taxon>
        <taxon>Bacillota</taxon>
        <taxon>Bacilli</taxon>
        <taxon>Bacillales</taxon>
        <taxon>Paenibacillaceae</taxon>
        <taxon>Brevibacillus</taxon>
    </lineage>
</organism>
<evidence type="ECO:0000313" key="10">
    <source>
        <dbReference type="EMBL" id="RNB50969.1"/>
    </source>
</evidence>
<comment type="caution">
    <text evidence="10">The sequence shown here is derived from an EMBL/GenBank/DDBJ whole genome shotgun (WGS) entry which is preliminary data.</text>
</comment>
<dbReference type="Proteomes" id="UP000276178">
    <property type="component" value="Unassembled WGS sequence"/>
</dbReference>
<dbReference type="GO" id="GO:0005524">
    <property type="term" value="F:ATP binding"/>
    <property type="evidence" value="ECO:0007669"/>
    <property type="project" value="UniProtKB-KW"/>
</dbReference>
<dbReference type="InterPro" id="IPR017871">
    <property type="entry name" value="ABC_transporter-like_CS"/>
</dbReference>
<protein>
    <submittedName>
        <fullName evidence="10">ABC transporter ATP-binding protein</fullName>
    </submittedName>
</protein>
<dbReference type="EMBL" id="BJOD01000010">
    <property type="protein sequence ID" value="GED25073.1"/>
    <property type="molecule type" value="Genomic_DNA"/>
</dbReference>
<dbReference type="NCBIfam" id="TIGR01727">
    <property type="entry name" value="oligo_HPY"/>
    <property type="match status" value="1"/>
</dbReference>
<dbReference type="PANTHER" id="PTHR43297">
    <property type="entry name" value="OLIGOPEPTIDE TRANSPORT ATP-BINDING PROTEIN APPD"/>
    <property type="match status" value="1"/>
</dbReference>
<dbReference type="InterPro" id="IPR003593">
    <property type="entry name" value="AAA+_ATPase"/>
</dbReference>
<evidence type="ECO:0000256" key="7">
    <source>
        <dbReference type="ARBA" id="ARBA00023136"/>
    </source>
</evidence>
<keyword evidence="12" id="KW-1185">Reference proteome</keyword>
<evidence type="ECO:0000256" key="1">
    <source>
        <dbReference type="ARBA" id="ARBA00004202"/>
    </source>
</evidence>
<keyword evidence="6 10" id="KW-0067">ATP-binding</keyword>
<keyword evidence="4" id="KW-1003">Cell membrane</keyword>
<dbReference type="Gene3D" id="3.40.50.300">
    <property type="entry name" value="P-loop containing nucleotide triphosphate hydrolases"/>
    <property type="match status" value="1"/>
</dbReference>
<keyword evidence="5" id="KW-0547">Nucleotide-binding</keyword>
<comment type="similarity">
    <text evidence="2">Belongs to the ABC transporter superfamily.</text>
</comment>
<sequence>MTNVLEVEDLHVSFRAYGGEVQAVRGVSFSVRPGETLAIVGESGCGKSVTARAIMGMVKAPRGRVKKGSVRLHGRELSCLGKKEWQQIRGAQIGMIFQDPMTSLNPTMKLGTQIAEVLVKHQKLSAKKAREKAIELLAAVGIPEPERRCDQYPHECSGGMRQRIVIAIALACDPQLIIADEPTTALDVTIQAQILALLQDLQQAKGTSIIMITHDLGVVAEVADQMAVMYAGVIVEQGPVAEVFDNPQHPYTRGLLQSVPRLDQPSEERLIPIQGAPPDLFAPPAGCPFAARCDYAMEVCAEHMPQSTAFSLQHQAKCWLHDSRARRVEELVSAGRERHV</sequence>
<reference evidence="10 11" key="1">
    <citation type="submission" date="2018-10" db="EMBL/GenBank/DDBJ databases">
        <title>Phylogenomics of Brevibacillus.</title>
        <authorList>
            <person name="Dunlap C."/>
        </authorList>
    </citation>
    <scope>NUCLEOTIDE SEQUENCE [LARGE SCALE GENOMIC DNA]</scope>
    <source>
        <strain evidence="10 11">NRRL NRS 1219</strain>
    </source>
</reference>
<keyword evidence="7" id="KW-0472">Membrane</keyword>
<dbReference type="CDD" id="cd03257">
    <property type="entry name" value="ABC_NikE_OppD_transporters"/>
    <property type="match status" value="1"/>
</dbReference>
<dbReference type="SMART" id="SM00382">
    <property type="entry name" value="AAA"/>
    <property type="match status" value="1"/>
</dbReference>
<evidence type="ECO:0000313" key="11">
    <source>
        <dbReference type="Proteomes" id="UP000276178"/>
    </source>
</evidence>
<dbReference type="SUPFAM" id="SSF52540">
    <property type="entry name" value="P-loop containing nucleoside triphosphate hydrolases"/>
    <property type="match status" value="1"/>
</dbReference>
<keyword evidence="3" id="KW-0813">Transport</keyword>
<dbReference type="FunFam" id="3.40.50.300:FF:000016">
    <property type="entry name" value="Oligopeptide ABC transporter ATP-binding component"/>
    <property type="match status" value="1"/>
</dbReference>
<dbReference type="PROSITE" id="PS50893">
    <property type="entry name" value="ABC_TRANSPORTER_2"/>
    <property type="match status" value="1"/>
</dbReference>
<dbReference type="EMBL" id="RHHN01000066">
    <property type="protein sequence ID" value="RNB50969.1"/>
    <property type="molecule type" value="Genomic_DNA"/>
</dbReference>
<dbReference type="GO" id="GO:0015833">
    <property type="term" value="P:peptide transport"/>
    <property type="evidence" value="ECO:0007669"/>
    <property type="project" value="InterPro"/>
</dbReference>
<evidence type="ECO:0000313" key="9">
    <source>
        <dbReference type="EMBL" id="GED25073.1"/>
    </source>
</evidence>
<evidence type="ECO:0000256" key="4">
    <source>
        <dbReference type="ARBA" id="ARBA00022475"/>
    </source>
</evidence>
<evidence type="ECO:0000256" key="6">
    <source>
        <dbReference type="ARBA" id="ARBA00022840"/>
    </source>
</evidence>
<dbReference type="AlphaFoldDB" id="A0A3M8AIW8"/>
<evidence type="ECO:0000256" key="3">
    <source>
        <dbReference type="ARBA" id="ARBA00022448"/>
    </source>
</evidence>
<evidence type="ECO:0000256" key="2">
    <source>
        <dbReference type="ARBA" id="ARBA00005417"/>
    </source>
</evidence>
<reference evidence="9 12" key="2">
    <citation type="submission" date="2019-06" db="EMBL/GenBank/DDBJ databases">
        <title>Whole genome shotgun sequence of Brevibacillus agri NBRC 15538.</title>
        <authorList>
            <person name="Hosoyama A."/>
            <person name="Uohara A."/>
            <person name="Ohji S."/>
            <person name="Ichikawa N."/>
        </authorList>
    </citation>
    <scope>NUCLEOTIDE SEQUENCE [LARGE SCALE GENOMIC DNA]</scope>
    <source>
        <strain evidence="9 12">NBRC 15538</strain>
    </source>
</reference>
<dbReference type="GeneID" id="82810490"/>
<dbReference type="InterPro" id="IPR003439">
    <property type="entry name" value="ABC_transporter-like_ATP-bd"/>
</dbReference>
<evidence type="ECO:0000259" key="8">
    <source>
        <dbReference type="PROSITE" id="PS50893"/>
    </source>
</evidence>
<dbReference type="InterPro" id="IPR050388">
    <property type="entry name" value="ABC_Ni/Peptide_Import"/>
</dbReference>
<dbReference type="Proteomes" id="UP000317180">
    <property type="component" value="Unassembled WGS sequence"/>
</dbReference>
<comment type="subcellular location">
    <subcellularLocation>
        <location evidence="1">Cell membrane</location>
        <topology evidence="1">Peripheral membrane protein</topology>
    </subcellularLocation>
</comment>
<dbReference type="PANTHER" id="PTHR43297:SF2">
    <property type="entry name" value="DIPEPTIDE TRANSPORT ATP-BINDING PROTEIN DPPD"/>
    <property type="match status" value="1"/>
</dbReference>
<dbReference type="GO" id="GO:0005886">
    <property type="term" value="C:plasma membrane"/>
    <property type="evidence" value="ECO:0007669"/>
    <property type="project" value="UniProtKB-SubCell"/>
</dbReference>
<name>A0A3M8AIW8_9BACL</name>
<dbReference type="InterPro" id="IPR027417">
    <property type="entry name" value="P-loop_NTPase"/>
</dbReference>
<dbReference type="GO" id="GO:0016887">
    <property type="term" value="F:ATP hydrolysis activity"/>
    <property type="evidence" value="ECO:0007669"/>
    <property type="project" value="InterPro"/>
</dbReference>
<evidence type="ECO:0000313" key="12">
    <source>
        <dbReference type="Proteomes" id="UP000317180"/>
    </source>
</evidence>
<accession>A0A3M8AIW8</accession>
<proteinExistence type="inferred from homology"/>
<gene>
    <name evidence="9" type="primary">oppD_3</name>
    <name evidence="9" type="ORF">BAG01nite_11750</name>
    <name evidence="10" type="ORF">EB820_20755</name>
</gene>
<dbReference type="PROSITE" id="PS00211">
    <property type="entry name" value="ABC_TRANSPORTER_1"/>
    <property type="match status" value="1"/>
</dbReference>
<dbReference type="InterPro" id="IPR013563">
    <property type="entry name" value="Oligopep_ABC_C"/>
</dbReference>
<dbReference type="OrthoDB" id="9802264at2"/>
<dbReference type="RefSeq" id="WP_026557825.1">
    <property type="nucleotide sequence ID" value="NZ_BJOD01000010.1"/>
</dbReference>
<dbReference type="Pfam" id="PF08352">
    <property type="entry name" value="oligo_HPY"/>
    <property type="match status" value="1"/>
</dbReference>